<organism evidence="1 2">
    <name type="scientific">Strongyloides papillosus</name>
    <name type="common">Intestinal threadworm</name>
    <dbReference type="NCBI Taxonomy" id="174720"/>
    <lineage>
        <taxon>Eukaryota</taxon>
        <taxon>Metazoa</taxon>
        <taxon>Ecdysozoa</taxon>
        <taxon>Nematoda</taxon>
        <taxon>Chromadorea</taxon>
        <taxon>Rhabditida</taxon>
        <taxon>Tylenchina</taxon>
        <taxon>Panagrolaimomorpha</taxon>
        <taxon>Strongyloidoidea</taxon>
        <taxon>Strongyloididae</taxon>
        <taxon>Strongyloides</taxon>
    </lineage>
</organism>
<accession>A0A0N5CIK0</accession>
<keyword evidence="1" id="KW-1185">Reference proteome</keyword>
<dbReference type="STRING" id="174720.A0A0N5CIK0"/>
<dbReference type="Proteomes" id="UP000046392">
    <property type="component" value="Unplaced"/>
</dbReference>
<name>A0A0N5CIK0_STREA</name>
<proteinExistence type="predicted"/>
<dbReference type="AlphaFoldDB" id="A0A0N5CIK0"/>
<sequence length="277" mass="32372">MDQIEKYCLNSVSCMLMFNRLVSLIKDFIQVVNNSTFQVDAVNINTENILDNKSDVLELKINKNFVQLDKTRKTIGKKNLTKRIKRLSNNIMKRGHTSLTVDPIQVDNDSINKKPKLTRKNKNFFRLEMRKLFPYGKFLNPLPVNCEHYWLKHKNKAVPIYKLVLKLQENKNDIILYLSQVTEIAAIFQSEDSQVLSYNILSSLENSLTYPLFFSTEAFGWEEKKAYKKDNKQISLTKLVYYQNLIAMRLLLNPLHHGALLFQLFVVNAYTTIKEIV</sequence>
<evidence type="ECO:0000313" key="1">
    <source>
        <dbReference type="Proteomes" id="UP000046392"/>
    </source>
</evidence>
<evidence type="ECO:0000313" key="2">
    <source>
        <dbReference type="WBParaSite" id="SPAL_0001765500.1"/>
    </source>
</evidence>
<dbReference type="WBParaSite" id="SPAL_0001765500.1">
    <property type="protein sequence ID" value="SPAL_0001765500.1"/>
    <property type="gene ID" value="SPAL_0001765500"/>
</dbReference>
<protein>
    <submittedName>
        <fullName evidence="2">MRG domain-containing protein</fullName>
    </submittedName>
</protein>
<reference evidence="2" key="1">
    <citation type="submission" date="2017-02" db="UniProtKB">
        <authorList>
            <consortium name="WormBaseParasite"/>
        </authorList>
    </citation>
    <scope>IDENTIFICATION</scope>
</reference>